<keyword evidence="7 10" id="KW-0067">ATP-binding</keyword>
<evidence type="ECO:0000256" key="8">
    <source>
        <dbReference type="ARBA" id="ARBA00047899"/>
    </source>
</evidence>
<dbReference type="PROSITE" id="PS00107">
    <property type="entry name" value="PROTEIN_KINASE_ATP"/>
    <property type="match status" value="1"/>
</dbReference>
<accession>A0A9J6GXZ0</accession>
<dbReference type="SMART" id="SM00220">
    <property type="entry name" value="S_TKc"/>
    <property type="match status" value="1"/>
</dbReference>
<dbReference type="FunFam" id="3.30.200.20:FF:000097">
    <property type="entry name" value="Probable serine/threonine-protein kinase nek1"/>
    <property type="match status" value="1"/>
</dbReference>
<evidence type="ECO:0000256" key="10">
    <source>
        <dbReference type="PROSITE-ProRule" id="PRU10141"/>
    </source>
</evidence>
<evidence type="ECO:0000256" key="2">
    <source>
        <dbReference type="ARBA" id="ARBA00012513"/>
    </source>
</evidence>
<evidence type="ECO:0000256" key="5">
    <source>
        <dbReference type="ARBA" id="ARBA00022741"/>
    </source>
</evidence>
<dbReference type="InterPro" id="IPR011009">
    <property type="entry name" value="Kinase-like_dom_sf"/>
</dbReference>
<keyword evidence="13" id="KW-1185">Reference proteome</keyword>
<evidence type="ECO:0000256" key="7">
    <source>
        <dbReference type="ARBA" id="ARBA00022840"/>
    </source>
</evidence>
<proteinExistence type="inferred from homology"/>
<gene>
    <name evidence="12" type="ORF">HPB48_024388</name>
</gene>
<dbReference type="SUPFAM" id="SSF56112">
    <property type="entry name" value="Protein kinase-like (PK-like)"/>
    <property type="match status" value="2"/>
</dbReference>
<dbReference type="GO" id="GO:0004674">
    <property type="term" value="F:protein serine/threonine kinase activity"/>
    <property type="evidence" value="ECO:0007669"/>
    <property type="project" value="UniProtKB-KW"/>
</dbReference>
<keyword evidence="3" id="KW-0723">Serine/threonine-protein kinase</keyword>
<dbReference type="GO" id="GO:0005524">
    <property type="term" value="F:ATP binding"/>
    <property type="evidence" value="ECO:0007669"/>
    <property type="project" value="UniProtKB-UniRule"/>
</dbReference>
<dbReference type="VEuPathDB" id="VectorBase:HLOH_059985"/>
<comment type="caution">
    <text evidence="12">The sequence shown here is derived from an EMBL/GenBank/DDBJ whole genome shotgun (WGS) entry which is preliminary data.</text>
</comment>
<evidence type="ECO:0000256" key="9">
    <source>
        <dbReference type="ARBA" id="ARBA00048679"/>
    </source>
</evidence>
<evidence type="ECO:0000256" key="1">
    <source>
        <dbReference type="ARBA" id="ARBA00010886"/>
    </source>
</evidence>
<comment type="similarity">
    <text evidence="1">Belongs to the protein kinase superfamily. NEK Ser/Thr protein kinase family. NIMA subfamily.</text>
</comment>
<feature type="binding site" evidence="10">
    <location>
        <position position="33"/>
    </location>
    <ligand>
        <name>ATP</name>
        <dbReference type="ChEBI" id="CHEBI:30616"/>
    </ligand>
</feature>
<dbReference type="AlphaFoldDB" id="A0A9J6GXZ0"/>
<dbReference type="InterPro" id="IPR000719">
    <property type="entry name" value="Prot_kinase_dom"/>
</dbReference>
<evidence type="ECO:0000313" key="12">
    <source>
        <dbReference type="EMBL" id="KAH9383271.1"/>
    </source>
</evidence>
<evidence type="ECO:0000259" key="11">
    <source>
        <dbReference type="PROSITE" id="PS50011"/>
    </source>
</evidence>
<evidence type="ECO:0000256" key="4">
    <source>
        <dbReference type="ARBA" id="ARBA00022679"/>
    </source>
</evidence>
<keyword evidence="4" id="KW-0808">Transferase</keyword>
<sequence length="164" mass="18485">MDDYEKIEVVGRGAFGVVTLYLQKSTQRKVVIKHIPVQQMSAEEKEGSVVEAKVLAMLHHPNIIAYYDSFLEEKSLAIVMEYAPELTMLFPVQHVPTIMMKILKGSYEPVPDRYSAALRGLLDQMLQREPSLRPTVRQLWGHPVLLPVIVNLCLTIGSLPCVAE</sequence>
<dbReference type="Pfam" id="PF00069">
    <property type="entry name" value="Pkinase"/>
    <property type="match status" value="1"/>
</dbReference>
<dbReference type="Gene3D" id="3.30.200.20">
    <property type="entry name" value="Phosphorylase Kinase, domain 1"/>
    <property type="match status" value="1"/>
</dbReference>
<dbReference type="EMBL" id="JABSTR010001038">
    <property type="protein sequence ID" value="KAH9383271.1"/>
    <property type="molecule type" value="Genomic_DNA"/>
</dbReference>
<dbReference type="EC" id="2.7.11.1" evidence="2"/>
<keyword evidence="6" id="KW-0418">Kinase</keyword>
<dbReference type="Gene3D" id="1.10.510.10">
    <property type="entry name" value="Transferase(Phosphotransferase) domain 1"/>
    <property type="match status" value="1"/>
</dbReference>
<comment type="catalytic activity">
    <reaction evidence="9">
        <text>L-seryl-[protein] + ATP = O-phospho-L-seryl-[protein] + ADP + H(+)</text>
        <dbReference type="Rhea" id="RHEA:17989"/>
        <dbReference type="Rhea" id="RHEA-COMP:9863"/>
        <dbReference type="Rhea" id="RHEA-COMP:11604"/>
        <dbReference type="ChEBI" id="CHEBI:15378"/>
        <dbReference type="ChEBI" id="CHEBI:29999"/>
        <dbReference type="ChEBI" id="CHEBI:30616"/>
        <dbReference type="ChEBI" id="CHEBI:83421"/>
        <dbReference type="ChEBI" id="CHEBI:456216"/>
        <dbReference type="EC" id="2.7.11.1"/>
    </reaction>
</comment>
<protein>
    <recommendedName>
        <fullName evidence="2">non-specific serine/threonine protein kinase</fullName>
        <ecNumber evidence="2">2.7.11.1</ecNumber>
    </recommendedName>
</protein>
<keyword evidence="5 10" id="KW-0547">Nucleotide-binding</keyword>
<comment type="catalytic activity">
    <reaction evidence="8">
        <text>L-threonyl-[protein] + ATP = O-phospho-L-threonyl-[protein] + ADP + H(+)</text>
        <dbReference type="Rhea" id="RHEA:46608"/>
        <dbReference type="Rhea" id="RHEA-COMP:11060"/>
        <dbReference type="Rhea" id="RHEA-COMP:11605"/>
        <dbReference type="ChEBI" id="CHEBI:15378"/>
        <dbReference type="ChEBI" id="CHEBI:30013"/>
        <dbReference type="ChEBI" id="CHEBI:30616"/>
        <dbReference type="ChEBI" id="CHEBI:61977"/>
        <dbReference type="ChEBI" id="CHEBI:456216"/>
        <dbReference type="EC" id="2.7.11.1"/>
    </reaction>
</comment>
<dbReference type="Proteomes" id="UP000821853">
    <property type="component" value="Unassembled WGS sequence"/>
</dbReference>
<evidence type="ECO:0000313" key="13">
    <source>
        <dbReference type="Proteomes" id="UP000821853"/>
    </source>
</evidence>
<dbReference type="PANTHER" id="PTHR44899">
    <property type="entry name" value="CAMK FAMILY PROTEIN KINASE"/>
    <property type="match status" value="1"/>
</dbReference>
<dbReference type="OrthoDB" id="248923at2759"/>
<feature type="domain" description="Protein kinase" evidence="11">
    <location>
        <begin position="4"/>
        <end position="164"/>
    </location>
</feature>
<dbReference type="PROSITE" id="PS50011">
    <property type="entry name" value="PROTEIN_KINASE_DOM"/>
    <property type="match status" value="1"/>
</dbReference>
<name>A0A9J6GXZ0_HAELO</name>
<dbReference type="InterPro" id="IPR017441">
    <property type="entry name" value="Protein_kinase_ATP_BS"/>
</dbReference>
<evidence type="ECO:0000256" key="3">
    <source>
        <dbReference type="ARBA" id="ARBA00022527"/>
    </source>
</evidence>
<dbReference type="InterPro" id="IPR051131">
    <property type="entry name" value="NEK_Ser/Thr_kinase_NIMA"/>
</dbReference>
<organism evidence="12 13">
    <name type="scientific">Haemaphysalis longicornis</name>
    <name type="common">Bush tick</name>
    <dbReference type="NCBI Taxonomy" id="44386"/>
    <lineage>
        <taxon>Eukaryota</taxon>
        <taxon>Metazoa</taxon>
        <taxon>Ecdysozoa</taxon>
        <taxon>Arthropoda</taxon>
        <taxon>Chelicerata</taxon>
        <taxon>Arachnida</taxon>
        <taxon>Acari</taxon>
        <taxon>Parasitiformes</taxon>
        <taxon>Ixodida</taxon>
        <taxon>Ixodoidea</taxon>
        <taxon>Ixodidae</taxon>
        <taxon>Haemaphysalinae</taxon>
        <taxon>Haemaphysalis</taxon>
    </lineage>
</organism>
<reference evidence="12 13" key="1">
    <citation type="journal article" date="2020" name="Cell">
        <title>Large-Scale Comparative Analyses of Tick Genomes Elucidate Their Genetic Diversity and Vector Capacities.</title>
        <authorList>
            <consortium name="Tick Genome and Microbiome Consortium (TIGMIC)"/>
            <person name="Jia N."/>
            <person name="Wang J."/>
            <person name="Shi W."/>
            <person name="Du L."/>
            <person name="Sun Y."/>
            <person name="Zhan W."/>
            <person name="Jiang J.F."/>
            <person name="Wang Q."/>
            <person name="Zhang B."/>
            <person name="Ji P."/>
            <person name="Bell-Sakyi L."/>
            <person name="Cui X.M."/>
            <person name="Yuan T.T."/>
            <person name="Jiang B.G."/>
            <person name="Yang W.F."/>
            <person name="Lam T.T."/>
            <person name="Chang Q.C."/>
            <person name="Ding S.J."/>
            <person name="Wang X.J."/>
            <person name="Zhu J.G."/>
            <person name="Ruan X.D."/>
            <person name="Zhao L."/>
            <person name="Wei J.T."/>
            <person name="Ye R.Z."/>
            <person name="Que T.C."/>
            <person name="Du C.H."/>
            <person name="Zhou Y.H."/>
            <person name="Cheng J.X."/>
            <person name="Dai P.F."/>
            <person name="Guo W.B."/>
            <person name="Han X.H."/>
            <person name="Huang E.J."/>
            <person name="Li L.F."/>
            <person name="Wei W."/>
            <person name="Gao Y.C."/>
            <person name="Liu J.Z."/>
            <person name="Shao H.Z."/>
            <person name="Wang X."/>
            <person name="Wang C.C."/>
            <person name="Yang T.C."/>
            <person name="Huo Q.B."/>
            <person name="Li W."/>
            <person name="Chen H.Y."/>
            <person name="Chen S.E."/>
            <person name="Zhou L.G."/>
            <person name="Ni X.B."/>
            <person name="Tian J.H."/>
            <person name="Sheng Y."/>
            <person name="Liu T."/>
            <person name="Pan Y.S."/>
            <person name="Xia L.Y."/>
            <person name="Li J."/>
            <person name="Zhao F."/>
            <person name="Cao W.C."/>
        </authorList>
    </citation>
    <scope>NUCLEOTIDE SEQUENCE [LARGE SCALE GENOMIC DNA]</scope>
    <source>
        <strain evidence="12">HaeL-2018</strain>
    </source>
</reference>
<evidence type="ECO:0000256" key="6">
    <source>
        <dbReference type="ARBA" id="ARBA00022777"/>
    </source>
</evidence>